<feature type="domain" description="Thiamine pyrophosphate enzyme TPP-binding" evidence="4">
    <location>
        <begin position="370"/>
        <end position="511"/>
    </location>
</feature>
<dbReference type="Pfam" id="PF02775">
    <property type="entry name" value="TPP_enzyme_C"/>
    <property type="match status" value="1"/>
</dbReference>
<feature type="domain" description="Thiamine pyrophosphate enzyme N-terminal TPP-binding" evidence="5">
    <location>
        <begin position="1"/>
        <end position="106"/>
    </location>
</feature>
<evidence type="ECO:0000259" key="4">
    <source>
        <dbReference type="Pfam" id="PF02775"/>
    </source>
</evidence>
<dbReference type="SUPFAM" id="SSF52518">
    <property type="entry name" value="Thiamin diphosphate-binding fold (THDP-binding)"/>
    <property type="match status" value="2"/>
</dbReference>
<keyword evidence="7" id="KW-1185">Reference proteome</keyword>
<sequence length="519" mass="52334">MNGAESLMRTAAAAGADVCFANLGTSEVPLAGALDRVPAIRPVLGPHEAVCTGAADGYGRMTGRPALAVLHCGPGLANGLASLHNARRAGTPAVVVVGDQATWHAAADAPLTTDVPAVADPFCAHVGRCESAEGMARDMADAIGESARGPACLAVPADLARQEVREPGADAALRRRRPVDGDRVARAADALRRGGTAVLFLGGGALSREGLLAAGAVARATGCRLVHETFPARIERGGALPAPARLPHPYDDAAAMLADVSAVVLAGAREPVSSFGYAGRPSGFVPDGADLRVLAGAPQDCLDDAVDALERLADRVGAAPAERTGRRAGPPAVPSGPLTPETFAAAVAAAQPADAIVVDESLTSGFGYHRAAEAAPPHTCMVAPTGGAIGHGLPLATGAAVACPDRPVLLIEGDGSALYTVQALWTQARENLDVTTVICDNAGYEIVKWEVDKAEGVGPSSEALLSLDRPGPDWVGVAEALGVPAARAATAKELGGALRAAFAEPGPHLVEAKIRRAGA</sequence>
<accession>A0ABX8QUJ4</accession>
<dbReference type="CDD" id="cd07035">
    <property type="entry name" value="TPP_PYR_POX_like"/>
    <property type="match status" value="1"/>
</dbReference>
<evidence type="ECO:0000256" key="3">
    <source>
        <dbReference type="SAM" id="MobiDB-lite"/>
    </source>
</evidence>
<organism evidence="6 7">
    <name type="scientific">Actinomadura graeca</name>
    <dbReference type="NCBI Taxonomy" id="2750812"/>
    <lineage>
        <taxon>Bacteria</taxon>
        <taxon>Bacillati</taxon>
        <taxon>Actinomycetota</taxon>
        <taxon>Actinomycetes</taxon>
        <taxon>Streptosporangiales</taxon>
        <taxon>Thermomonosporaceae</taxon>
        <taxon>Actinomadura</taxon>
    </lineage>
</organism>
<dbReference type="RefSeq" id="WP_231335648.1">
    <property type="nucleotide sequence ID" value="NZ_CP059572.1"/>
</dbReference>
<dbReference type="NCBIfam" id="NF005760">
    <property type="entry name" value="PRK07586.1"/>
    <property type="match status" value="1"/>
</dbReference>
<dbReference type="InterPro" id="IPR045229">
    <property type="entry name" value="TPP_enz"/>
</dbReference>
<keyword evidence="2" id="KW-0786">Thiamine pyrophosphate</keyword>
<gene>
    <name evidence="6" type="ORF">AGRA3207_003405</name>
</gene>
<dbReference type="CDD" id="cd02002">
    <property type="entry name" value="TPP_BFDC"/>
    <property type="match status" value="1"/>
</dbReference>
<dbReference type="EMBL" id="CP059572">
    <property type="protein sequence ID" value="QXJ22410.1"/>
    <property type="molecule type" value="Genomic_DNA"/>
</dbReference>
<evidence type="ECO:0000313" key="6">
    <source>
        <dbReference type="EMBL" id="QXJ22410.1"/>
    </source>
</evidence>
<dbReference type="InterPro" id="IPR029061">
    <property type="entry name" value="THDP-binding"/>
</dbReference>
<reference evidence="6" key="1">
    <citation type="submission" date="2020-07" db="EMBL/GenBank/DDBJ databases">
        <authorList>
            <person name="Tarantini F.S."/>
            <person name="Hong K.W."/>
            <person name="Chan K.G."/>
        </authorList>
    </citation>
    <scope>NUCLEOTIDE SEQUENCE</scope>
    <source>
        <strain evidence="6">32-07</strain>
    </source>
</reference>
<evidence type="ECO:0000313" key="7">
    <source>
        <dbReference type="Proteomes" id="UP001049518"/>
    </source>
</evidence>
<dbReference type="PANTHER" id="PTHR18968">
    <property type="entry name" value="THIAMINE PYROPHOSPHATE ENZYMES"/>
    <property type="match status" value="1"/>
</dbReference>
<dbReference type="Pfam" id="PF02776">
    <property type="entry name" value="TPP_enzyme_N"/>
    <property type="match status" value="1"/>
</dbReference>
<evidence type="ECO:0000256" key="1">
    <source>
        <dbReference type="ARBA" id="ARBA00007812"/>
    </source>
</evidence>
<dbReference type="InterPro" id="IPR011766">
    <property type="entry name" value="TPP_enzyme_TPP-bd"/>
</dbReference>
<dbReference type="PANTHER" id="PTHR18968:SF86">
    <property type="entry name" value="ACETOLACTATE SYNTHASE LARGE SUBUNIT ILVX-RELATED"/>
    <property type="match status" value="1"/>
</dbReference>
<proteinExistence type="inferred from homology"/>
<feature type="region of interest" description="Disordered" evidence="3">
    <location>
        <begin position="317"/>
        <end position="338"/>
    </location>
</feature>
<evidence type="ECO:0000259" key="5">
    <source>
        <dbReference type="Pfam" id="PF02776"/>
    </source>
</evidence>
<protein>
    <submittedName>
        <fullName evidence="6">Acetolactate synthase large subunit</fullName>
    </submittedName>
</protein>
<evidence type="ECO:0000256" key="2">
    <source>
        <dbReference type="ARBA" id="ARBA00023052"/>
    </source>
</evidence>
<name>A0ABX8QUJ4_9ACTN</name>
<dbReference type="Gene3D" id="3.40.50.970">
    <property type="match status" value="2"/>
</dbReference>
<dbReference type="Proteomes" id="UP001049518">
    <property type="component" value="Chromosome"/>
</dbReference>
<comment type="similarity">
    <text evidence="1">Belongs to the TPP enzyme family.</text>
</comment>
<dbReference type="InterPro" id="IPR012001">
    <property type="entry name" value="Thiamin_PyroP_enz_TPP-bd_dom"/>
</dbReference>